<evidence type="ECO:0000313" key="3">
    <source>
        <dbReference type="Proteomes" id="UP000199406"/>
    </source>
</evidence>
<dbReference type="Pfam" id="PF11716">
    <property type="entry name" value="MDMPI_N"/>
    <property type="match status" value="1"/>
</dbReference>
<evidence type="ECO:0000313" key="2">
    <source>
        <dbReference type="EMBL" id="SDF06051.1"/>
    </source>
</evidence>
<dbReference type="AlphaFoldDB" id="A0A1G7HZW7"/>
<name>A0A1G7HZW7_9ACTN</name>
<dbReference type="OrthoDB" id="5178565at2"/>
<organism evidence="2 3">
    <name type="scientific">Blastococcus aurantiacus</name>
    <dbReference type="NCBI Taxonomy" id="1550231"/>
    <lineage>
        <taxon>Bacteria</taxon>
        <taxon>Bacillati</taxon>
        <taxon>Actinomycetota</taxon>
        <taxon>Actinomycetes</taxon>
        <taxon>Geodermatophilales</taxon>
        <taxon>Geodermatophilaceae</taxon>
        <taxon>Blastococcus</taxon>
    </lineage>
</organism>
<dbReference type="GO" id="GO:0046872">
    <property type="term" value="F:metal ion binding"/>
    <property type="evidence" value="ECO:0007669"/>
    <property type="project" value="InterPro"/>
</dbReference>
<dbReference type="STRING" id="1550231.SAMN05660662_0926"/>
<feature type="domain" description="Mycothiol-dependent maleylpyruvate isomerase metal-binding" evidence="1">
    <location>
        <begin position="23"/>
        <end position="101"/>
    </location>
</feature>
<keyword evidence="3" id="KW-1185">Reference proteome</keyword>
<protein>
    <submittedName>
        <fullName evidence="2">TIGR03083 family protein</fullName>
    </submittedName>
</protein>
<dbReference type="Proteomes" id="UP000199406">
    <property type="component" value="Unassembled WGS sequence"/>
</dbReference>
<accession>A0A1G7HZW7</accession>
<evidence type="ECO:0000259" key="1">
    <source>
        <dbReference type="Pfam" id="PF11716"/>
    </source>
</evidence>
<dbReference type="EMBL" id="FNBT01000001">
    <property type="protein sequence ID" value="SDF06051.1"/>
    <property type="molecule type" value="Genomic_DNA"/>
</dbReference>
<dbReference type="NCBIfam" id="TIGR03083">
    <property type="entry name" value="maleylpyruvate isomerase family mycothiol-dependent enzyme"/>
    <property type="match status" value="1"/>
</dbReference>
<reference evidence="3" key="1">
    <citation type="submission" date="2016-10" db="EMBL/GenBank/DDBJ databases">
        <authorList>
            <person name="Varghese N."/>
            <person name="Submissions S."/>
        </authorList>
    </citation>
    <scope>NUCLEOTIDE SEQUENCE [LARGE SCALE GENOMIC DNA]</scope>
    <source>
        <strain evidence="3">DSM 44268</strain>
    </source>
</reference>
<dbReference type="Gene3D" id="1.20.120.450">
    <property type="entry name" value="dinb family like domain"/>
    <property type="match status" value="1"/>
</dbReference>
<dbReference type="InterPro" id="IPR024344">
    <property type="entry name" value="MDMPI_metal-binding"/>
</dbReference>
<dbReference type="InterPro" id="IPR017517">
    <property type="entry name" value="Maleyloyr_isom"/>
</dbReference>
<proteinExistence type="predicted"/>
<sequence length="206" mass="21454">MTETGTDQTQRHLQPWIAQTYSSLADLLDDGSADPWDAATLCEGWQVRHVVAHVTMPVRLTPERFGAEMAAAGGDFGRLSDTVAARDGALPADDLLADLRSPTLHQWEPPGGGAAGALSHAVIHSLDVTVALGMPAVAPGEAVVAVLDQLTAANGAFFGLDLTVTGLEADDADWSWGEGDVVRAGAGELVALLGGRTLPDGRTLRR</sequence>
<dbReference type="InterPro" id="IPR034660">
    <property type="entry name" value="DinB/YfiT-like"/>
</dbReference>
<dbReference type="RefSeq" id="WP_091764188.1">
    <property type="nucleotide sequence ID" value="NZ_FNBT01000001.1"/>
</dbReference>
<dbReference type="SUPFAM" id="SSF109854">
    <property type="entry name" value="DinB/YfiT-like putative metalloenzymes"/>
    <property type="match status" value="1"/>
</dbReference>
<gene>
    <name evidence="2" type="ORF">SAMN05660662_0926</name>
</gene>